<feature type="non-terminal residue" evidence="1">
    <location>
        <position position="47"/>
    </location>
</feature>
<comment type="caution">
    <text evidence="1">The sequence shown here is derived from an EMBL/GenBank/DDBJ whole genome shotgun (WGS) entry which is preliminary data.</text>
</comment>
<proteinExistence type="predicted"/>
<sequence length="47" mass="5219">MADEMESLELDAARYRWLKSRDLDAIHQGGVFAGLTPDNVVLNGDDL</sequence>
<accession>A0A0F9IAT3</accession>
<dbReference type="EMBL" id="LAZR01012868">
    <property type="protein sequence ID" value="KKM24711.1"/>
    <property type="molecule type" value="Genomic_DNA"/>
</dbReference>
<evidence type="ECO:0000313" key="1">
    <source>
        <dbReference type="EMBL" id="KKM24711.1"/>
    </source>
</evidence>
<dbReference type="AlphaFoldDB" id="A0A0F9IAT3"/>
<gene>
    <name evidence="1" type="ORF">LCGC14_1602410</name>
</gene>
<reference evidence="1" key="1">
    <citation type="journal article" date="2015" name="Nature">
        <title>Complex archaea that bridge the gap between prokaryotes and eukaryotes.</title>
        <authorList>
            <person name="Spang A."/>
            <person name="Saw J.H."/>
            <person name="Jorgensen S.L."/>
            <person name="Zaremba-Niedzwiedzka K."/>
            <person name="Martijn J."/>
            <person name="Lind A.E."/>
            <person name="van Eijk R."/>
            <person name="Schleper C."/>
            <person name="Guy L."/>
            <person name="Ettema T.J."/>
        </authorList>
    </citation>
    <scope>NUCLEOTIDE SEQUENCE</scope>
</reference>
<organism evidence="1">
    <name type="scientific">marine sediment metagenome</name>
    <dbReference type="NCBI Taxonomy" id="412755"/>
    <lineage>
        <taxon>unclassified sequences</taxon>
        <taxon>metagenomes</taxon>
        <taxon>ecological metagenomes</taxon>
    </lineage>
</organism>
<protein>
    <submittedName>
        <fullName evidence="1">Uncharacterized protein</fullName>
    </submittedName>
</protein>
<name>A0A0F9IAT3_9ZZZZ</name>